<feature type="domain" description="OmpR/PhoB-type" evidence="3">
    <location>
        <begin position="19"/>
        <end position="114"/>
    </location>
</feature>
<dbReference type="Gene3D" id="1.10.10.10">
    <property type="entry name" value="Winged helix-like DNA-binding domain superfamily/Winged helix DNA-binding domain"/>
    <property type="match status" value="1"/>
</dbReference>
<protein>
    <submittedName>
        <fullName evidence="4">Winged helix-turn-helix transcriptional regulator</fullName>
    </submittedName>
</protein>
<dbReference type="RefSeq" id="WP_193501838.1">
    <property type="nucleotide sequence ID" value="NZ_JADCKC010000003.1"/>
</dbReference>
<name>A0ABR9R4B5_9FIRM</name>
<evidence type="ECO:0000256" key="1">
    <source>
        <dbReference type="ARBA" id="ARBA00023125"/>
    </source>
</evidence>
<organism evidence="4 5">
    <name type="scientific">Gemmiger gallinarum</name>
    <dbReference type="NCBI Taxonomy" id="2779354"/>
    <lineage>
        <taxon>Bacteria</taxon>
        <taxon>Bacillati</taxon>
        <taxon>Bacillota</taxon>
        <taxon>Clostridia</taxon>
        <taxon>Eubacteriales</taxon>
        <taxon>Gemmiger</taxon>
    </lineage>
</organism>
<evidence type="ECO:0000313" key="5">
    <source>
        <dbReference type="Proteomes" id="UP000768567"/>
    </source>
</evidence>
<proteinExistence type="predicted"/>
<dbReference type="InterPro" id="IPR001867">
    <property type="entry name" value="OmpR/PhoB-type_DNA-bd"/>
</dbReference>
<dbReference type="PROSITE" id="PS51755">
    <property type="entry name" value="OMPR_PHOB"/>
    <property type="match status" value="1"/>
</dbReference>
<reference evidence="4 5" key="1">
    <citation type="submission" date="2020-10" db="EMBL/GenBank/DDBJ databases">
        <title>ChiBAC.</title>
        <authorList>
            <person name="Zenner C."/>
            <person name="Hitch T.C.A."/>
            <person name="Clavel T."/>
        </authorList>
    </citation>
    <scope>NUCLEOTIDE SEQUENCE [LARGE SCALE GENOMIC DNA]</scope>
    <source>
        <strain evidence="4 5">DSM 109015</strain>
    </source>
</reference>
<dbReference type="InterPro" id="IPR036388">
    <property type="entry name" value="WH-like_DNA-bd_sf"/>
</dbReference>
<feature type="DNA-binding region" description="OmpR/PhoB-type" evidence="2">
    <location>
        <begin position="19"/>
        <end position="114"/>
    </location>
</feature>
<dbReference type="SMART" id="SM00862">
    <property type="entry name" value="Trans_reg_C"/>
    <property type="match status" value="1"/>
</dbReference>
<evidence type="ECO:0000259" key="3">
    <source>
        <dbReference type="PROSITE" id="PS51755"/>
    </source>
</evidence>
<dbReference type="Proteomes" id="UP000768567">
    <property type="component" value="Unassembled WGS sequence"/>
</dbReference>
<keyword evidence="1 2" id="KW-0238">DNA-binding</keyword>
<comment type="caution">
    <text evidence="4">The sequence shown here is derived from an EMBL/GenBank/DDBJ whole genome shotgun (WGS) entry which is preliminary data.</text>
</comment>
<dbReference type="Pfam" id="PF00486">
    <property type="entry name" value="Trans_reg_C"/>
    <property type="match status" value="1"/>
</dbReference>
<accession>A0ABR9R4B5</accession>
<dbReference type="SUPFAM" id="SSF46894">
    <property type="entry name" value="C-terminal effector domain of the bipartite response regulators"/>
    <property type="match status" value="1"/>
</dbReference>
<gene>
    <name evidence="4" type="ORF">INF35_09380</name>
</gene>
<sequence>MSMTNNRQAVNKRKPRIPRGKVRYRELTVDLQTGRVLRGDNELQLTPAECALFGCLLGRIGRPVTREEMLDRIWGTSVPVRSRTTDMHITHLRRKLDLQNDIVTVFQVGYMLRR</sequence>
<evidence type="ECO:0000256" key="2">
    <source>
        <dbReference type="PROSITE-ProRule" id="PRU01091"/>
    </source>
</evidence>
<dbReference type="InterPro" id="IPR016032">
    <property type="entry name" value="Sig_transdc_resp-reg_C-effctor"/>
</dbReference>
<dbReference type="CDD" id="cd00383">
    <property type="entry name" value="trans_reg_C"/>
    <property type="match status" value="1"/>
</dbReference>
<evidence type="ECO:0000313" key="4">
    <source>
        <dbReference type="EMBL" id="MBE5037991.1"/>
    </source>
</evidence>
<keyword evidence="5" id="KW-1185">Reference proteome</keyword>
<dbReference type="EMBL" id="JADCKC010000003">
    <property type="protein sequence ID" value="MBE5037991.1"/>
    <property type="molecule type" value="Genomic_DNA"/>
</dbReference>